<keyword evidence="2" id="KW-0812">Transmembrane</keyword>
<dbReference type="RefSeq" id="XP_032801455.1">
    <property type="nucleotide sequence ID" value="XM_032945564.1"/>
</dbReference>
<reference evidence="4" key="1">
    <citation type="submission" date="2025-08" db="UniProtKB">
        <authorList>
            <consortium name="RefSeq"/>
        </authorList>
    </citation>
    <scope>IDENTIFICATION</scope>
    <source>
        <tissue evidence="4">Sperm</tissue>
    </source>
</reference>
<dbReference type="GO" id="GO:0016020">
    <property type="term" value="C:membrane"/>
    <property type="evidence" value="ECO:0007669"/>
    <property type="project" value="UniProtKB-SubCell"/>
</dbReference>
<dbReference type="AlphaFoldDB" id="A0AAJ7WKZ3"/>
<organism evidence="3 4">
    <name type="scientific">Petromyzon marinus</name>
    <name type="common">Sea lamprey</name>
    <dbReference type="NCBI Taxonomy" id="7757"/>
    <lineage>
        <taxon>Eukaryota</taxon>
        <taxon>Metazoa</taxon>
        <taxon>Chordata</taxon>
        <taxon>Craniata</taxon>
        <taxon>Vertebrata</taxon>
        <taxon>Cyclostomata</taxon>
        <taxon>Hyperoartia</taxon>
        <taxon>Petromyzontiformes</taxon>
        <taxon>Petromyzontidae</taxon>
        <taxon>Petromyzon</taxon>
    </lineage>
</organism>
<evidence type="ECO:0000313" key="4">
    <source>
        <dbReference type="RefSeq" id="XP_032801455.1"/>
    </source>
</evidence>
<keyword evidence="2" id="KW-1133">Transmembrane helix</keyword>
<name>A0AAJ7WKZ3_PETMA</name>
<evidence type="ECO:0000256" key="2">
    <source>
        <dbReference type="SAM" id="Phobius"/>
    </source>
</evidence>
<feature type="non-terminal residue" evidence="4">
    <location>
        <position position="100"/>
    </location>
</feature>
<proteinExistence type="predicted"/>
<dbReference type="InterPro" id="IPR036259">
    <property type="entry name" value="MFS_trans_sf"/>
</dbReference>
<gene>
    <name evidence="4" type="primary">LOC116938446</name>
</gene>
<feature type="non-terminal residue" evidence="4">
    <location>
        <position position="1"/>
    </location>
</feature>
<dbReference type="Gene3D" id="1.20.1250.20">
    <property type="entry name" value="MFS general substrate transporter like domains"/>
    <property type="match status" value="1"/>
</dbReference>
<feature type="transmembrane region" description="Helical" evidence="2">
    <location>
        <begin position="57"/>
        <end position="80"/>
    </location>
</feature>
<dbReference type="Proteomes" id="UP001318040">
    <property type="component" value="Unplaced"/>
</dbReference>
<protein>
    <submittedName>
        <fullName evidence="4">Solute carrier family 15 member 4-like</fullName>
    </submittedName>
</protein>
<dbReference type="KEGG" id="pmrn:116938446"/>
<evidence type="ECO:0000313" key="3">
    <source>
        <dbReference type="Proteomes" id="UP001318040"/>
    </source>
</evidence>
<evidence type="ECO:0000256" key="1">
    <source>
        <dbReference type="ARBA" id="ARBA00004141"/>
    </source>
</evidence>
<keyword evidence="3" id="KW-1185">Reference proteome</keyword>
<comment type="subcellular location">
    <subcellularLocation>
        <location evidence="1">Membrane</location>
        <topology evidence="1">Multi-pass membrane protein</topology>
    </subcellularLocation>
</comment>
<sequence length="100" mass="10622">LEWAYSQAPALLRASVMGLFLLASGLGSVLGSGLLQAALAVGWLSPHHLGNINDSRLHLYFFTLAAVQAATLLAFAVFIVRPYAQRTKRATLATRGAWGG</sequence>
<accession>A0AAJ7WKZ3</accession>
<feature type="transmembrane region" description="Helical" evidence="2">
    <location>
        <begin position="20"/>
        <end position="45"/>
    </location>
</feature>
<keyword evidence="2" id="KW-0472">Membrane</keyword>